<name>A0A6J5L029_9CAUD</name>
<sequence>MDDILEKDDTKILICRAVKKDDLWSDVWGSGGDVMPWWVNVEFIDCSWETHGQAKITALDPEDPDEQMTLTKVITVEDLANAMSSLTESGFTHCGGHSLDSTDECTGDAILQRAVYGDFVYC</sequence>
<evidence type="ECO:0000313" key="1">
    <source>
        <dbReference type="EMBL" id="CAB4128074.1"/>
    </source>
</evidence>
<gene>
    <name evidence="1" type="ORF">UFOVP111_5</name>
</gene>
<dbReference type="EMBL" id="LR796226">
    <property type="protein sequence ID" value="CAB4128074.1"/>
    <property type="molecule type" value="Genomic_DNA"/>
</dbReference>
<reference evidence="1" key="1">
    <citation type="submission" date="2020-04" db="EMBL/GenBank/DDBJ databases">
        <authorList>
            <person name="Chiriac C."/>
            <person name="Salcher M."/>
            <person name="Ghai R."/>
            <person name="Kavagutti S V."/>
        </authorList>
    </citation>
    <scope>NUCLEOTIDE SEQUENCE</scope>
</reference>
<accession>A0A6J5L029</accession>
<proteinExistence type="predicted"/>
<protein>
    <submittedName>
        <fullName evidence="1">Uncharacterized protein</fullName>
    </submittedName>
</protein>
<organism evidence="1">
    <name type="scientific">uncultured Caudovirales phage</name>
    <dbReference type="NCBI Taxonomy" id="2100421"/>
    <lineage>
        <taxon>Viruses</taxon>
        <taxon>Duplodnaviria</taxon>
        <taxon>Heunggongvirae</taxon>
        <taxon>Uroviricota</taxon>
        <taxon>Caudoviricetes</taxon>
        <taxon>Peduoviridae</taxon>
        <taxon>Maltschvirus</taxon>
        <taxon>Maltschvirus maltsch</taxon>
    </lineage>
</organism>